<dbReference type="SUPFAM" id="SSF46626">
    <property type="entry name" value="Cytochrome c"/>
    <property type="match status" value="1"/>
</dbReference>
<reference evidence="6 7" key="1">
    <citation type="submission" date="2017-05" db="EMBL/GenBank/DDBJ databases">
        <authorList>
            <person name="Varghese N."/>
            <person name="Submissions S."/>
        </authorList>
    </citation>
    <scope>NUCLEOTIDE SEQUENCE [LARGE SCALE GENOMIC DNA]</scope>
    <source>
        <strain evidence="6 7">DSM 21342</strain>
    </source>
</reference>
<evidence type="ECO:0000313" key="6">
    <source>
        <dbReference type="EMBL" id="SMO47941.1"/>
    </source>
</evidence>
<dbReference type="PROSITE" id="PS51007">
    <property type="entry name" value="CYTC"/>
    <property type="match status" value="1"/>
</dbReference>
<dbReference type="OrthoDB" id="9811395at2"/>
<dbReference type="InterPro" id="IPR009056">
    <property type="entry name" value="Cyt_c-like_dom"/>
</dbReference>
<keyword evidence="3 4" id="KW-0408">Iron</keyword>
<evidence type="ECO:0000256" key="1">
    <source>
        <dbReference type="ARBA" id="ARBA00022617"/>
    </source>
</evidence>
<dbReference type="InterPro" id="IPR051459">
    <property type="entry name" value="Cytochrome_c-type_DH"/>
</dbReference>
<organism evidence="6 7">
    <name type="scientific">Solitalea koreensis</name>
    <dbReference type="NCBI Taxonomy" id="543615"/>
    <lineage>
        <taxon>Bacteria</taxon>
        <taxon>Pseudomonadati</taxon>
        <taxon>Bacteroidota</taxon>
        <taxon>Sphingobacteriia</taxon>
        <taxon>Sphingobacteriales</taxon>
        <taxon>Sphingobacteriaceae</taxon>
        <taxon>Solitalea</taxon>
    </lineage>
</organism>
<dbReference type="EMBL" id="FXSZ01000002">
    <property type="protein sequence ID" value="SMO47941.1"/>
    <property type="molecule type" value="Genomic_DNA"/>
</dbReference>
<proteinExistence type="predicted"/>
<evidence type="ECO:0000256" key="2">
    <source>
        <dbReference type="ARBA" id="ARBA00022723"/>
    </source>
</evidence>
<dbReference type="GO" id="GO:0046872">
    <property type="term" value="F:metal ion binding"/>
    <property type="evidence" value="ECO:0007669"/>
    <property type="project" value="UniProtKB-KW"/>
</dbReference>
<dbReference type="Proteomes" id="UP000315971">
    <property type="component" value="Unassembled WGS sequence"/>
</dbReference>
<keyword evidence="1 4" id="KW-0349">Heme</keyword>
<evidence type="ECO:0000256" key="4">
    <source>
        <dbReference type="PROSITE-ProRule" id="PRU00433"/>
    </source>
</evidence>
<evidence type="ECO:0000259" key="5">
    <source>
        <dbReference type="PROSITE" id="PS51007"/>
    </source>
</evidence>
<dbReference type="PANTHER" id="PTHR35008">
    <property type="entry name" value="BLL4482 PROTEIN-RELATED"/>
    <property type="match status" value="1"/>
</dbReference>
<dbReference type="RefSeq" id="WP_142601863.1">
    <property type="nucleotide sequence ID" value="NZ_FXSZ01000002.1"/>
</dbReference>
<gene>
    <name evidence="6" type="ORF">SAMN06265350_102299</name>
</gene>
<evidence type="ECO:0000313" key="7">
    <source>
        <dbReference type="Proteomes" id="UP000315971"/>
    </source>
</evidence>
<evidence type="ECO:0000256" key="3">
    <source>
        <dbReference type="ARBA" id="ARBA00023004"/>
    </source>
</evidence>
<keyword evidence="2 4" id="KW-0479">Metal-binding</keyword>
<accession>A0A521BME8</accession>
<keyword evidence="7" id="KW-1185">Reference proteome</keyword>
<dbReference type="PANTHER" id="PTHR35008:SF4">
    <property type="entry name" value="BLL4482 PROTEIN"/>
    <property type="match status" value="1"/>
</dbReference>
<dbReference type="GO" id="GO:0009055">
    <property type="term" value="F:electron transfer activity"/>
    <property type="evidence" value="ECO:0007669"/>
    <property type="project" value="InterPro"/>
</dbReference>
<sequence>MKNRIIFSIFTISAFIILITSCSNPNEIKEKQYYTEGMYLYKKHCQSCHMEDGRGLGELIPPLAKADFLVKNKDLLSCIIKKGINNVKVTVNGKDYQSIMPANEGLGTIEIAEIITYITNSWGNKTAAYTIEEVEMNLKKCL</sequence>
<protein>
    <submittedName>
        <fullName evidence="6">Cytochrome C oxidase, cbb3-type, subunit III</fullName>
    </submittedName>
</protein>
<dbReference type="Gene3D" id="1.10.760.10">
    <property type="entry name" value="Cytochrome c-like domain"/>
    <property type="match status" value="1"/>
</dbReference>
<dbReference type="PROSITE" id="PS51257">
    <property type="entry name" value="PROKAR_LIPOPROTEIN"/>
    <property type="match status" value="1"/>
</dbReference>
<dbReference type="GO" id="GO:0020037">
    <property type="term" value="F:heme binding"/>
    <property type="evidence" value="ECO:0007669"/>
    <property type="project" value="InterPro"/>
</dbReference>
<dbReference type="InterPro" id="IPR036909">
    <property type="entry name" value="Cyt_c-like_dom_sf"/>
</dbReference>
<feature type="domain" description="Cytochrome c" evidence="5">
    <location>
        <begin position="32"/>
        <end position="122"/>
    </location>
</feature>
<dbReference type="Pfam" id="PF13442">
    <property type="entry name" value="Cytochrome_CBB3"/>
    <property type="match status" value="1"/>
</dbReference>
<name>A0A521BME8_9SPHI</name>
<dbReference type="AlphaFoldDB" id="A0A521BME8"/>